<dbReference type="InterPro" id="IPR017896">
    <property type="entry name" value="4Fe4S_Fe-S-bd"/>
</dbReference>
<dbReference type="Proteomes" id="UP001234916">
    <property type="component" value="Chromosome"/>
</dbReference>
<evidence type="ECO:0000313" key="7">
    <source>
        <dbReference type="EMBL" id="WIM05538.1"/>
    </source>
</evidence>
<name>A0AA49FKX4_9PROT</name>
<keyword evidence="2" id="KW-0479">Metal-binding</keyword>
<protein>
    <submittedName>
        <fullName evidence="7">4Fe-4S dicluster domain-containing protein</fullName>
    </submittedName>
</protein>
<dbReference type="EMBL" id="CP107246">
    <property type="protein sequence ID" value="WIM05538.1"/>
    <property type="molecule type" value="Genomic_DNA"/>
</dbReference>
<dbReference type="PROSITE" id="PS00198">
    <property type="entry name" value="4FE4S_FER_1"/>
    <property type="match status" value="1"/>
</dbReference>
<dbReference type="Pfam" id="PF13183">
    <property type="entry name" value="Fer4_8"/>
    <property type="match status" value="1"/>
</dbReference>
<keyword evidence="3" id="KW-0560">Oxidoreductase</keyword>
<evidence type="ECO:0000259" key="6">
    <source>
        <dbReference type="PROSITE" id="PS51379"/>
    </source>
</evidence>
<dbReference type="KEGG" id="npv:OHM77_12785"/>
<reference evidence="7" key="1">
    <citation type="journal article" date="2023" name="Nat. Microbiol.">
        <title>Enrichment and characterization of a nitric oxide-reducing microbial community in a continuous bioreactor.</title>
        <authorList>
            <person name="Garrido-Amador P."/>
            <person name="Stortenbeker N."/>
            <person name="Wessels H.J.C.T."/>
            <person name="Speth D.R."/>
            <person name="Garcia-Heredia I."/>
            <person name="Kartal B."/>
        </authorList>
    </citation>
    <scope>NUCLEOTIDE SEQUENCE</scope>
    <source>
        <strain evidence="7">MAG1</strain>
    </source>
</reference>
<keyword evidence="4" id="KW-0408">Iron</keyword>
<gene>
    <name evidence="7" type="ORF">OHM77_12785</name>
</gene>
<accession>A0AA49FKX4</accession>
<evidence type="ECO:0000256" key="4">
    <source>
        <dbReference type="ARBA" id="ARBA00023004"/>
    </source>
</evidence>
<dbReference type="GO" id="GO:0046872">
    <property type="term" value="F:metal ion binding"/>
    <property type="evidence" value="ECO:0007669"/>
    <property type="project" value="UniProtKB-KW"/>
</dbReference>
<dbReference type="GO" id="GO:0005886">
    <property type="term" value="C:plasma membrane"/>
    <property type="evidence" value="ECO:0007669"/>
    <property type="project" value="TreeGrafter"/>
</dbReference>
<dbReference type="InterPro" id="IPR009051">
    <property type="entry name" value="Helical_ferredxn"/>
</dbReference>
<evidence type="ECO:0000256" key="2">
    <source>
        <dbReference type="ARBA" id="ARBA00022723"/>
    </source>
</evidence>
<feature type="domain" description="4Fe-4S ferredoxin-type" evidence="6">
    <location>
        <begin position="22"/>
        <end position="53"/>
    </location>
</feature>
<dbReference type="AlphaFoldDB" id="A0AA49FKX4"/>
<evidence type="ECO:0000256" key="3">
    <source>
        <dbReference type="ARBA" id="ARBA00023002"/>
    </source>
</evidence>
<dbReference type="InterPro" id="IPR051460">
    <property type="entry name" value="HdrC_iron-sulfur_subunit"/>
</dbReference>
<dbReference type="PANTHER" id="PTHR43255:SF1">
    <property type="entry name" value="IRON-SULFUR-BINDING OXIDOREDUCTASE FADF-RELATED"/>
    <property type="match status" value="1"/>
</dbReference>
<sequence>MATTTVRISSARVSSPFVARIEKISAQNLLACYQCGKCSAGCPMAAHMDILPNQIIRMAQLGMHEQLLASEAIWTCVSCMTCNTRCPKGVRIAETIEALRETRLRTGERNDCLKIGDILPGARADLPPIAMISALRKLSS</sequence>
<dbReference type="GO" id="GO:0051539">
    <property type="term" value="F:4 iron, 4 sulfur cluster binding"/>
    <property type="evidence" value="ECO:0007669"/>
    <property type="project" value="UniProtKB-KW"/>
</dbReference>
<evidence type="ECO:0000256" key="1">
    <source>
        <dbReference type="ARBA" id="ARBA00022485"/>
    </source>
</evidence>
<dbReference type="PROSITE" id="PS51379">
    <property type="entry name" value="4FE4S_FER_2"/>
    <property type="match status" value="1"/>
</dbReference>
<dbReference type="GO" id="GO:0016491">
    <property type="term" value="F:oxidoreductase activity"/>
    <property type="evidence" value="ECO:0007669"/>
    <property type="project" value="UniProtKB-KW"/>
</dbReference>
<dbReference type="InterPro" id="IPR017900">
    <property type="entry name" value="4Fe4S_Fe_S_CS"/>
</dbReference>
<keyword evidence="5" id="KW-0411">Iron-sulfur</keyword>
<dbReference type="SUPFAM" id="SSF46548">
    <property type="entry name" value="alpha-helical ferredoxin"/>
    <property type="match status" value="1"/>
</dbReference>
<organism evidence="7">
    <name type="scientific">Candidatus Nitricoxidivorans perseverans</name>
    <dbReference type="NCBI Taxonomy" id="2975601"/>
    <lineage>
        <taxon>Bacteria</taxon>
        <taxon>Pseudomonadati</taxon>
        <taxon>Pseudomonadota</taxon>
        <taxon>Betaproteobacteria</taxon>
        <taxon>Nitrosomonadales</taxon>
        <taxon>Sterolibacteriaceae</taxon>
        <taxon>Candidatus Nitricoxidivorans</taxon>
    </lineage>
</organism>
<proteinExistence type="predicted"/>
<evidence type="ECO:0000256" key="5">
    <source>
        <dbReference type="ARBA" id="ARBA00023014"/>
    </source>
</evidence>
<dbReference type="Gene3D" id="1.10.1060.10">
    <property type="entry name" value="Alpha-helical ferredoxin"/>
    <property type="match status" value="1"/>
</dbReference>
<dbReference type="PANTHER" id="PTHR43255">
    <property type="entry name" value="IRON-SULFUR-BINDING OXIDOREDUCTASE FADF-RELATED-RELATED"/>
    <property type="match status" value="1"/>
</dbReference>
<keyword evidence="1" id="KW-0004">4Fe-4S</keyword>